<dbReference type="CDD" id="cd09281">
    <property type="entry name" value="UPF0066"/>
    <property type="match status" value="1"/>
</dbReference>
<sequence>MEYTLTPIGYVHSMIKTRDQAPKQGTEGAPSAEISILPEYRDALDGMEPGSRLILLTWFHKSDRTYLRVHPRGNVNIPKRGVFSTRSPDRPNPIGLHEVTLTKISNLNLEVTPLEALDGTPVVDIKPAI</sequence>
<dbReference type="PANTHER" id="PTHR12818">
    <property type="entry name" value="TRNA (ADENINE(37)-N6)-METHYLTRANSFERASE"/>
    <property type="match status" value="1"/>
</dbReference>
<dbReference type="SUPFAM" id="SSF118196">
    <property type="entry name" value="YaeB-like"/>
    <property type="match status" value="1"/>
</dbReference>
<name>A0A1T4WTP3_9BACT</name>
<dbReference type="Gene3D" id="2.40.30.70">
    <property type="entry name" value="YaeB-like"/>
    <property type="match status" value="1"/>
</dbReference>
<dbReference type="RefSeq" id="WP_078716930.1">
    <property type="nucleotide sequence ID" value="NZ_FUYC01000004.1"/>
</dbReference>
<dbReference type="OrthoDB" id="9804309at2"/>
<dbReference type="Pfam" id="PF01980">
    <property type="entry name" value="TrmO_N"/>
    <property type="match status" value="1"/>
</dbReference>
<dbReference type="PANTHER" id="PTHR12818:SF0">
    <property type="entry name" value="TRNA (ADENINE(37)-N6)-METHYLTRANSFERASE"/>
    <property type="match status" value="1"/>
</dbReference>
<dbReference type="PROSITE" id="PS51668">
    <property type="entry name" value="TSAA_2"/>
    <property type="match status" value="1"/>
</dbReference>
<dbReference type="GO" id="GO:0032259">
    <property type="term" value="P:methylation"/>
    <property type="evidence" value="ECO:0007669"/>
    <property type="project" value="UniProtKB-KW"/>
</dbReference>
<reference evidence="4 5" key="1">
    <citation type="submission" date="2017-02" db="EMBL/GenBank/DDBJ databases">
        <authorList>
            <person name="Peterson S.W."/>
        </authorList>
    </citation>
    <scope>NUCLEOTIDE SEQUENCE [LARGE SCALE GENOMIC DNA]</scope>
    <source>
        <strain evidence="4 5">DSM 16080</strain>
    </source>
</reference>
<evidence type="ECO:0000256" key="1">
    <source>
        <dbReference type="ARBA" id="ARBA00022691"/>
    </source>
</evidence>
<evidence type="ECO:0000313" key="5">
    <source>
        <dbReference type="Proteomes" id="UP000190027"/>
    </source>
</evidence>
<keyword evidence="1" id="KW-0949">S-adenosyl-L-methionine</keyword>
<dbReference type="PROSITE" id="PS01318">
    <property type="entry name" value="TSAA_1"/>
    <property type="match status" value="1"/>
</dbReference>
<dbReference type="InterPro" id="IPR023370">
    <property type="entry name" value="TrmO-like_N"/>
</dbReference>
<dbReference type="InterPro" id="IPR036414">
    <property type="entry name" value="YaeB_N_sf"/>
</dbReference>
<dbReference type="NCBIfam" id="TIGR00104">
    <property type="entry name" value="tRNA_TsaA"/>
    <property type="match status" value="1"/>
</dbReference>
<dbReference type="GO" id="GO:0008168">
    <property type="term" value="F:methyltransferase activity"/>
    <property type="evidence" value="ECO:0007669"/>
    <property type="project" value="UniProtKB-KW"/>
</dbReference>
<accession>A0A1T4WTP3</accession>
<feature type="domain" description="TsaA-like" evidence="3">
    <location>
        <begin position="5"/>
        <end position="129"/>
    </location>
</feature>
<dbReference type="InterPro" id="IPR023368">
    <property type="entry name" value="UPF0066_cons_site"/>
</dbReference>
<evidence type="ECO:0000256" key="2">
    <source>
        <dbReference type="ARBA" id="ARBA00033753"/>
    </source>
</evidence>
<dbReference type="InterPro" id="IPR040372">
    <property type="entry name" value="YaeB-like"/>
</dbReference>
<evidence type="ECO:0000259" key="3">
    <source>
        <dbReference type="PROSITE" id="PS51668"/>
    </source>
</evidence>
<dbReference type="AlphaFoldDB" id="A0A1T4WTP3"/>
<dbReference type="Proteomes" id="UP000190027">
    <property type="component" value="Unassembled WGS sequence"/>
</dbReference>
<dbReference type="InterPro" id="IPR036413">
    <property type="entry name" value="YaeB-like_sf"/>
</dbReference>
<evidence type="ECO:0000313" key="4">
    <source>
        <dbReference type="EMBL" id="SKA80477.1"/>
    </source>
</evidence>
<protein>
    <submittedName>
        <fullName evidence="4">tRNA-Thr(GGU) m(6)t(6)A37 methyltransferase TsaA</fullName>
    </submittedName>
</protein>
<keyword evidence="4" id="KW-0489">Methyltransferase</keyword>
<dbReference type="EMBL" id="FUYC01000004">
    <property type="protein sequence ID" value="SKA80477.1"/>
    <property type="molecule type" value="Genomic_DNA"/>
</dbReference>
<dbReference type="STRING" id="1121449.SAMN02745704_01359"/>
<keyword evidence="4" id="KW-0808">Transferase</keyword>
<organism evidence="4 5">
    <name type="scientific">Paucidesulfovibrio gracilis DSM 16080</name>
    <dbReference type="NCBI Taxonomy" id="1121449"/>
    <lineage>
        <taxon>Bacteria</taxon>
        <taxon>Pseudomonadati</taxon>
        <taxon>Thermodesulfobacteriota</taxon>
        <taxon>Desulfovibrionia</taxon>
        <taxon>Desulfovibrionales</taxon>
        <taxon>Desulfovibrionaceae</taxon>
        <taxon>Paucidesulfovibrio</taxon>
    </lineage>
</organism>
<gene>
    <name evidence="4" type="ORF">SAMN02745704_01359</name>
</gene>
<comment type="similarity">
    <text evidence="2">Belongs to the tRNA methyltransferase O family.</text>
</comment>
<proteinExistence type="inferred from homology"/>
<keyword evidence="5" id="KW-1185">Reference proteome</keyword>